<sequence>MKNTTQTRGRHDNRRRNHYARLLVNIGRKRISRNSQHPIPPCSSDNGQTPNVSIVSPTSELSSRIGETALAFTLLYIGNSSKWMRKYDLHEFRNLWQVPLDFTTDVIFPNTS</sequence>
<organism evidence="2 3">
    <name type="scientific">Daphnia magna</name>
    <dbReference type="NCBI Taxonomy" id="35525"/>
    <lineage>
        <taxon>Eukaryota</taxon>
        <taxon>Metazoa</taxon>
        <taxon>Ecdysozoa</taxon>
        <taxon>Arthropoda</taxon>
        <taxon>Crustacea</taxon>
        <taxon>Branchiopoda</taxon>
        <taxon>Diplostraca</taxon>
        <taxon>Cladocera</taxon>
        <taxon>Anomopoda</taxon>
        <taxon>Daphniidae</taxon>
        <taxon>Daphnia</taxon>
    </lineage>
</organism>
<dbReference type="Proteomes" id="UP001234178">
    <property type="component" value="Unassembled WGS sequence"/>
</dbReference>
<dbReference type="EMBL" id="JAOYFB010000003">
    <property type="protein sequence ID" value="KAK4011294.1"/>
    <property type="molecule type" value="Genomic_DNA"/>
</dbReference>
<evidence type="ECO:0000313" key="2">
    <source>
        <dbReference type="EMBL" id="KAK4011294.1"/>
    </source>
</evidence>
<feature type="region of interest" description="Disordered" evidence="1">
    <location>
        <begin position="33"/>
        <end position="52"/>
    </location>
</feature>
<gene>
    <name evidence="2" type="ORF">OUZ56_020408</name>
</gene>
<evidence type="ECO:0000313" key="3">
    <source>
        <dbReference type="Proteomes" id="UP001234178"/>
    </source>
</evidence>
<proteinExistence type="predicted"/>
<comment type="caution">
    <text evidence="2">The sequence shown here is derived from an EMBL/GenBank/DDBJ whole genome shotgun (WGS) entry which is preliminary data.</text>
</comment>
<keyword evidence="3" id="KW-1185">Reference proteome</keyword>
<evidence type="ECO:0000256" key="1">
    <source>
        <dbReference type="SAM" id="MobiDB-lite"/>
    </source>
</evidence>
<name>A0ABQ9ZEE4_9CRUS</name>
<protein>
    <submittedName>
        <fullName evidence="2">Uncharacterized protein</fullName>
    </submittedName>
</protein>
<reference evidence="2 3" key="1">
    <citation type="journal article" date="2023" name="Nucleic Acids Res.">
        <title>The hologenome of Daphnia magna reveals possible DNA methylation and microbiome-mediated evolution of the host genome.</title>
        <authorList>
            <person name="Chaturvedi A."/>
            <person name="Li X."/>
            <person name="Dhandapani V."/>
            <person name="Marshall H."/>
            <person name="Kissane S."/>
            <person name="Cuenca-Cambronero M."/>
            <person name="Asole G."/>
            <person name="Calvet F."/>
            <person name="Ruiz-Romero M."/>
            <person name="Marangio P."/>
            <person name="Guigo R."/>
            <person name="Rago D."/>
            <person name="Mirbahai L."/>
            <person name="Eastwood N."/>
            <person name="Colbourne J.K."/>
            <person name="Zhou J."/>
            <person name="Mallon E."/>
            <person name="Orsini L."/>
        </authorList>
    </citation>
    <scope>NUCLEOTIDE SEQUENCE [LARGE SCALE GENOMIC DNA]</scope>
    <source>
        <strain evidence="2">LRV0_1</strain>
    </source>
</reference>
<accession>A0ABQ9ZEE4</accession>